<proteinExistence type="predicted"/>
<dbReference type="GeneTree" id="ENSGT01010000224051"/>
<name>A0A452R2L9_URSAM</name>
<organism evidence="1 2">
    <name type="scientific">Ursus americanus</name>
    <name type="common">American black bear</name>
    <name type="synonym">Euarctos americanus</name>
    <dbReference type="NCBI Taxonomy" id="9643"/>
    <lineage>
        <taxon>Eukaryota</taxon>
        <taxon>Metazoa</taxon>
        <taxon>Chordata</taxon>
        <taxon>Craniata</taxon>
        <taxon>Vertebrata</taxon>
        <taxon>Euteleostomi</taxon>
        <taxon>Mammalia</taxon>
        <taxon>Eutheria</taxon>
        <taxon>Laurasiatheria</taxon>
        <taxon>Carnivora</taxon>
        <taxon>Caniformia</taxon>
        <taxon>Ursidae</taxon>
        <taxon>Ursus</taxon>
    </lineage>
</organism>
<dbReference type="Proteomes" id="UP000291022">
    <property type="component" value="Unassembled WGS sequence"/>
</dbReference>
<dbReference type="AlphaFoldDB" id="A0A452R2L9"/>
<reference evidence="2" key="1">
    <citation type="submission" date="2016-06" db="EMBL/GenBank/DDBJ databases">
        <title>De novo assembly and RNA-Seq shows season-dependent expression and editing in black bear kidneys.</title>
        <authorList>
            <person name="Korstanje R."/>
            <person name="Srivastava A."/>
            <person name="Sarsani V.K."/>
            <person name="Sheehan S.M."/>
            <person name="Seger R.L."/>
            <person name="Barter M.E."/>
            <person name="Lindqvist C."/>
            <person name="Brody L.C."/>
            <person name="Mullikin J.C."/>
        </authorList>
    </citation>
    <scope>NUCLEOTIDE SEQUENCE [LARGE SCALE GENOMIC DNA]</scope>
</reference>
<accession>A0A452R2L9</accession>
<reference evidence="1" key="3">
    <citation type="submission" date="2025-09" db="UniProtKB">
        <authorList>
            <consortium name="Ensembl"/>
        </authorList>
    </citation>
    <scope>IDENTIFICATION</scope>
</reference>
<dbReference type="Ensembl" id="ENSUAMT00000014114.1">
    <property type="protein sequence ID" value="ENSUAMP00000012559.1"/>
    <property type="gene ID" value="ENSUAMG00000010168.1"/>
</dbReference>
<dbReference type="OMA" id="IWICTAG"/>
<reference evidence="1" key="2">
    <citation type="submission" date="2025-08" db="UniProtKB">
        <authorList>
            <consortium name="Ensembl"/>
        </authorList>
    </citation>
    <scope>IDENTIFICATION</scope>
</reference>
<evidence type="ECO:0000313" key="2">
    <source>
        <dbReference type="Proteomes" id="UP000291022"/>
    </source>
</evidence>
<keyword evidence="2" id="KW-1185">Reference proteome</keyword>
<protein>
    <submittedName>
        <fullName evidence="1">Uncharacterized protein</fullName>
    </submittedName>
</protein>
<sequence>MLWDHPSPLQGTSMPLTLVFRRLAPLKSPLHLKSLFSELTPLFTFRTWPLILAVLRENMLDRMANML</sequence>
<evidence type="ECO:0000313" key="1">
    <source>
        <dbReference type="Ensembl" id="ENSUAMP00000012559.1"/>
    </source>
</evidence>